<organism evidence="2 3">
    <name type="scientific">Variovorax ureilyticus</name>
    <dbReference type="NCBI Taxonomy" id="1836198"/>
    <lineage>
        <taxon>Bacteria</taxon>
        <taxon>Pseudomonadati</taxon>
        <taxon>Pseudomonadota</taxon>
        <taxon>Betaproteobacteria</taxon>
        <taxon>Burkholderiales</taxon>
        <taxon>Comamonadaceae</taxon>
        <taxon>Variovorax</taxon>
    </lineage>
</organism>
<evidence type="ECO:0000313" key="2">
    <source>
        <dbReference type="EMBL" id="MEJ8814499.1"/>
    </source>
</evidence>
<protein>
    <submittedName>
        <fullName evidence="2">DUF2272 domain-containing protein</fullName>
    </submittedName>
</protein>
<dbReference type="RefSeq" id="WP_340359725.1">
    <property type="nucleotide sequence ID" value="NZ_JBBKZU010000013.1"/>
</dbReference>
<gene>
    <name evidence="2" type="ORF">WKW77_25705</name>
</gene>
<proteinExistence type="predicted"/>
<dbReference type="Proteomes" id="UP001365846">
    <property type="component" value="Unassembled WGS sequence"/>
</dbReference>
<keyword evidence="3" id="KW-1185">Reference proteome</keyword>
<evidence type="ECO:0000313" key="3">
    <source>
        <dbReference type="Proteomes" id="UP001365846"/>
    </source>
</evidence>
<evidence type="ECO:0000259" key="1">
    <source>
        <dbReference type="Pfam" id="PF10030"/>
    </source>
</evidence>
<name>A0ABU8VLE5_9BURK</name>
<reference evidence="2 3" key="1">
    <citation type="submission" date="2024-03" db="EMBL/GenBank/DDBJ databases">
        <title>Novel species of the genus Variovorax.</title>
        <authorList>
            <person name="Liu Q."/>
            <person name="Xin Y.-H."/>
        </authorList>
    </citation>
    <scope>NUCLEOTIDE SEQUENCE [LARGE SCALE GENOMIC DNA]</scope>
    <source>
        <strain evidence="2 3">KACC 18899</strain>
    </source>
</reference>
<accession>A0ABU8VLE5</accession>
<dbReference type="InterPro" id="IPR019262">
    <property type="entry name" value="DUF2272"/>
</dbReference>
<dbReference type="EMBL" id="JBBKZU010000013">
    <property type="protein sequence ID" value="MEJ8814499.1"/>
    <property type="molecule type" value="Genomic_DNA"/>
</dbReference>
<comment type="caution">
    <text evidence="2">The sequence shown here is derived from an EMBL/GenBank/DDBJ whole genome shotgun (WGS) entry which is preliminary data.</text>
</comment>
<sequence>MQKKVGVEAIHVRSGTTTQANNILATLDLGHPVEDLEDGPAGWMHVRTEVDGREVEGFAVGELRKTAAWNPPPQPTFRPLESDAREALADAAIAQWIRFDRGEGLESREPFSSFIGAMWKHFGEKFTGKDHQMPWSAVAISLMVRNAAAKGFAAYGNFPESTGHARYIWSSIRAMASGDTTAPFWGVRRNNQKPLVGDIVANWRNEPHSYDQFLAAQANPQWPSHTDIVVAVGPNMCLAIGGNVRNTVYATRYQLDNGGFLAPNQRIVDGKPVGEVIALMSNRA</sequence>
<dbReference type="Pfam" id="PF10030">
    <property type="entry name" value="DUF2272"/>
    <property type="match status" value="1"/>
</dbReference>
<feature type="domain" description="DUF2272" evidence="1">
    <location>
        <begin position="122"/>
        <end position="265"/>
    </location>
</feature>